<dbReference type="InterPro" id="IPR008971">
    <property type="entry name" value="HSP40/DnaJ_pept-bd"/>
</dbReference>
<dbReference type="PRINTS" id="PR00625">
    <property type="entry name" value="JDOMAIN"/>
</dbReference>
<dbReference type="PROSITE" id="PS50076">
    <property type="entry name" value="DNAJ_2"/>
    <property type="match status" value="1"/>
</dbReference>
<dbReference type="Pfam" id="PF01556">
    <property type="entry name" value="DnaJ_C"/>
    <property type="match status" value="1"/>
</dbReference>
<dbReference type="Gene3D" id="2.60.260.20">
    <property type="entry name" value="Urease metallochaperone UreE, N-terminal domain"/>
    <property type="match status" value="2"/>
</dbReference>
<feature type="region of interest" description="Disordered" evidence="2">
    <location>
        <begin position="119"/>
        <end position="145"/>
    </location>
</feature>
<name>A0ABW3FCQ8_9HYPH</name>
<evidence type="ECO:0000313" key="5">
    <source>
        <dbReference type="Proteomes" id="UP001597101"/>
    </source>
</evidence>
<dbReference type="PANTHER" id="PTHR43096">
    <property type="entry name" value="DNAJ HOMOLOG 1, MITOCHONDRIAL-RELATED"/>
    <property type="match status" value="1"/>
</dbReference>
<dbReference type="CDD" id="cd10747">
    <property type="entry name" value="DnaJ_C"/>
    <property type="match status" value="1"/>
</dbReference>
<dbReference type="Gene3D" id="1.10.287.110">
    <property type="entry name" value="DnaJ domain"/>
    <property type="match status" value="1"/>
</dbReference>
<sequence>MRDPYSVLGVSKTASEKDIKSAFRKLAKKYHPDQNPDDPKAKERFSEINSAYEIIGDKTKRKQFDRGEIDAEGKEKFAGFEGFGGGARGGGNPFGGAQGNFGGAEDILSQLFGGAAGLGGHPGMGGARGAGPRRPQPAPKGADKKISLSIHLKDLAKGKAAVRLGPDKTVQMTIPPEAEDGQVIRLKGQGEEGPGGSGDALITLKISRHPDFVREGANIRVHVPVDLETAVLGGKMRVPTLTGAVALTVPAWSNSGAVFRVRGKGLPKRDGENGDILAVLAVDIGEQPDPDLIALVESRRKKSA</sequence>
<evidence type="ECO:0000256" key="1">
    <source>
        <dbReference type="ARBA" id="ARBA00023186"/>
    </source>
</evidence>
<dbReference type="Proteomes" id="UP001597101">
    <property type="component" value="Unassembled WGS sequence"/>
</dbReference>
<comment type="caution">
    <text evidence="4">The sequence shown here is derived from an EMBL/GenBank/DDBJ whole genome shotgun (WGS) entry which is preliminary data.</text>
</comment>
<dbReference type="InterPro" id="IPR002939">
    <property type="entry name" value="DnaJ_C"/>
</dbReference>
<keyword evidence="1" id="KW-0143">Chaperone</keyword>
<keyword evidence="5" id="KW-1185">Reference proteome</keyword>
<dbReference type="RefSeq" id="WP_377211794.1">
    <property type="nucleotide sequence ID" value="NZ_JBHTJV010000003.1"/>
</dbReference>
<dbReference type="SUPFAM" id="SSF46565">
    <property type="entry name" value="Chaperone J-domain"/>
    <property type="match status" value="1"/>
</dbReference>
<proteinExistence type="predicted"/>
<organism evidence="4 5">
    <name type="scientific">Pseudahrensia aquimaris</name>
    <dbReference type="NCBI Taxonomy" id="744461"/>
    <lineage>
        <taxon>Bacteria</taxon>
        <taxon>Pseudomonadati</taxon>
        <taxon>Pseudomonadota</taxon>
        <taxon>Alphaproteobacteria</taxon>
        <taxon>Hyphomicrobiales</taxon>
        <taxon>Ahrensiaceae</taxon>
        <taxon>Pseudahrensia</taxon>
    </lineage>
</organism>
<dbReference type="Pfam" id="PF00226">
    <property type="entry name" value="DnaJ"/>
    <property type="match status" value="1"/>
</dbReference>
<protein>
    <submittedName>
        <fullName evidence="4">DnaJ C-terminal domain-containing protein</fullName>
    </submittedName>
</protein>
<accession>A0ABW3FCQ8</accession>
<dbReference type="PANTHER" id="PTHR43096:SF52">
    <property type="entry name" value="DNAJ HOMOLOG 1, MITOCHONDRIAL-RELATED"/>
    <property type="match status" value="1"/>
</dbReference>
<reference evidence="5" key="1">
    <citation type="journal article" date="2019" name="Int. J. Syst. Evol. Microbiol.">
        <title>The Global Catalogue of Microorganisms (GCM) 10K type strain sequencing project: providing services to taxonomists for standard genome sequencing and annotation.</title>
        <authorList>
            <consortium name="The Broad Institute Genomics Platform"/>
            <consortium name="The Broad Institute Genome Sequencing Center for Infectious Disease"/>
            <person name="Wu L."/>
            <person name="Ma J."/>
        </authorList>
    </citation>
    <scope>NUCLEOTIDE SEQUENCE [LARGE SCALE GENOMIC DNA]</scope>
    <source>
        <strain evidence="5">CCUG 60023</strain>
    </source>
</reference>
<dbReference type="EMBL" id="JBHTJV010000003">
    <property type="protein sequence ID" value="MFD0915955.1"/>
    <property type="molecule type" value="Genomic_DNA"/>
</dbReference>
<evidence type="ECO:0000259" key="3">
    <source>
        <dbReference type="PROSITE" id="PS50076"/>
    </source>
</evidence>
<dbReference type="SMART" id="SM00271">
    <property type="entry name" value="DnaJ"/>
    <property type="match status" value="1"/>
</dbReference>
<dbReference type="CDD" id="cd06257">
    <property type="entry name" value="DnaJ"/>
    <property type="match status" value="1"/>
</dbReference>
<dbReference type="SUPFAM" id="SSF49493">
    <property type="entry name" value="HSP40/DnaJ peptide-binding domain"/>
    <property type="match status" value="2"/>
</dbReference>
<evidence type="ECO:0000313" key="4">
    <source>
        <dbReference type="EMBL" id="MFD0915955.1"/>
    </source>
</evidence>
<feature type="compositionally biased region" description="Gly residues" evidence="2">
    <location>
        <begin position="119"/>
        <end position="129"/>
    </location>
</feature>
<dbReference type="InterPro" id="IPR036869">
    <property type="entry name" value="J_dom_sf"/>
</dbReference>
<evidence type="ECO:0000256" key="2">
    <source>
        <dbReference type="SAM" id="MobiDB-lite"/>
    </source>
</evidence>
<dbReference type="InterPro" id="IPR001623">
    <property type="entry name" value="DnaJ_domain"/>
</dbReference>
<feature type="domain" description="J" evidence="3">
    <location>
        <begin position="3"/>
        <end position="68"/>
    </location>
</feature>
<gene>
    <name evidence="4" type="ORF">ACFQ14_06005</name>
</gene>